<organism evidence="1 2">
    <name type="scientific">Trema orientale</name>
    <name type="common">Charcoal tree</name>
    <name type="synonym">Celtis orientalis</name>
    <dbReference type="NCBI Taxonomy" id="63057"/>
    <lineage>
        <taxon>Eukaryota</taxon>
        <taxon>Viridiplantae</taxon>
        <taxon>Streptophyta</taxon>
        <taxon>Embryophyta</taxon>
        <taxon>Tracheophyta</taxon>
        <taxon>Spermatophyta</taxon>
        <taxon>Magnoliopsida</taxon>
        <taxon>eudicotyledons</taxon>
        <taxon>Gunneridae</taxon>
        <taxon>Pentapetalae</taxon>
        <taxon>rosids</taxon>
        <taxon>fabids</taxon>
        <taxon>Rosales</taxon>
        <taxon>Cannabaceae</taxon>
        <taxon>Trema</taxon>
    </lineage>
</organism>
<evidence type="ECO:0000313" key="1">
    <source>
        <dbReference type="EMBL" id="PON91969.1"/>
    </source>
</evidence>
<gene>
    <name evidence="1" type="ORF">TorRG33x02_123000</name>
</gene>
<reference evidence="2" key="1">
    <citation type="submission" date="2016-06" db="EMBL/GenBank/DDBJ databases">
        <title>Parallel loss of symbiosis genes in relatives of nitrogen-fixing non-legume Parasponia.</title>
        <authorList>
            <person name="Van Velzen R."/>
            <person name="Holmer R."/>
            <person name="Bu F."/>
            <person name="Rutten L."/>
            <person name="Van Zeijl A."/>
            <person name="Liu W."/>
            <person name="Santuari L."/>
            <person name="Cao Q."/>
            <person name="Sharma T."/>
            <person name="Shen D."/>
            <person name="Roswanjaya Y."/>
            <person name="Wardhani T."/>
            <person name="Kalhor M.S."/>
            <person name="Jansen J."/>
            <person name="Van den Hoogen J."/>
            <person name="Gungor B."/>
            <person name="Hartog M."/>
            <person name="Hontelez J."/>
            <person name="Verver J."/>
            <person name="Yang W.-C."/>
            <person name="Schijlen E."/>
            <person name="Repin R."/>
            <person name="Schilthuizen M."/>
            <person name="Schranz E."/>
            <person name="Heidstra R."/>
            <person name="Miyata K."/>
            <person name="Fedorova E."/>
            <person name="Kohlen W."/>
            <person name="Bisseling T."/>
            <person name="Smit S."/>
            <person name="Geurts R."/>
        </authorList>
    </citation>
    <scope>NUCLEOTIDE SEQUENCE [LARGE SCALE GENOMIC DNA]</scope>
    <source>
        <strain evidence="2">cv. RG33-2</strain>
    </source>
</reference>
<comment type="caution">
    <text evidence="1">The sequence shown here is derived from an EMBL/GenBank/DDBJ whole genome shotgun (WGS) entry which is preliminary data.</text>
</comment>
<name>A0A2P5F2I9_TREOI</name>
<dbReference type="EMBL" id="JXTC01000070">
    <property type="protein sequence ID" value="PON91969.1"/>
    <property type="molecule type" value="Genomic_DNA"/>
</dbReference>
<keyword evidence="2" id="KW-1185">Reference proteome</keyword>
<feature type="non-terminal residue" evidence="1">
    <location>
        <position position="1"/>
    </location>
</feature>
<dbReference type="InParanoid" id="A0A2P5F2I9"/>
<protein>
    <submittedName>
        <fullName evidence="1">Uncharacterized protein</fullName>
    </submittedName>
</protein>
<dbReference type="Proteomes" id="UP000237000">
    <property type="component" value="Unassembled WGS sequence"/>
</dbReference>
<accession>A0A2P5F2I9</accession>
<sequence>KRCFILYEGNILLIGTFCKLLTVKKTFSDAYHRGKSGLSKQLFNKKPITELEMKSFPFSPLLLTLNQNLFFFFFECCTP</sequence>
<evidence type="ECO:0000313" key="2">
    <source>
        <dbReference type="Proteomes" id="UP000237000"/>
    </source>
</evidence>
<dbReference type="AlphaFoldDB" id="A0A2P5F2I9"/>
<proteinExistence type="predicted"/>